<dbReference type="SUPFAM" id="SSF56672">
    <property type="entry name" value="DNA/RNA polymerases"/>
    <property type="match status" value="1"/>
</dbReference>
<accession>A0A977R5H9</accession>
<comment type="similarity">
    <text evidence="1">Belongs to the totiviridae RNA-directed RNA polymerase family.</text>
</comment>
<dbReference type="GO" id="GO:0000166">
    <property type="term" value="F:nucleotide binding"/>
    <property type="evidence" value="ECO:0007669"/>
    <property type="project" value="UniProtKB-KW"/>
</dbReference>
<evidence type="ECO:0000256" key="6">
    <source>
        <dbReference type="ARBA" id="ARBA00048744"/>
    </source>
</evidence>
<reference evidence="8" key="1">
    <citation type="submission" date="2021-06" db="EMBL/GenBank/DDBJ databases">
        <authorList>
            <person name="Shi N."/>
            <person name="Huang B."/>
        </authorList>
    </citation>
    <scope>NUCLEOTIDE SEQUENCE</scope>
    <source>
        <strain evidence="8">NSBH9</strain>
    </source>
</reference>
<evidence type="ECO:0000256" key="3">
    <source>
        <dbReference type="ARBA" id="ARBA00022679"/>
    </source>
</evidence>
<sequence>MASGLHSFSERIAERVSVFKCAGLYLEQFIDEGLVANISACRSVGDEYLEVSRIRRETGVLSACAASLLLCSVPVQVELSTAEICNFFSECIEKHGAVPKPGRNMLPQLLNRDFRIKTFPLKAHQGATNKVNVYLSEVLDALRQYNSTHLSRVGVYVEGARGLYDDQASAWVMWSAYATRYLPNTAVQYGLWALKNPKEVKGIGVALKSLGAAADPAGCMFVEMDTMQGRASDEGDLDSDCAARVVHPYTQGVVCDDDERFRRIVRNIILAEIKDRPRFKSMDEFWDTRWSWCVNGSHSRLLERAYPALGVDKLPGVTQVHRRVFAESLTDNPLPSWRGDTFVSMSPKLEHGKVRALYACDTLNYFGFEHLLRPVEKVWANRRVVLDPGANGHIGMIERVRKLRSQAYCSVMMDYDDFNSQHTLHSQQVVIDELVKVTGYDPEMGARLVKSFESMTIYHRGQLKGVATGSLMSGHRGTTFINSILNAAYIQYFVGDNLWAGMKSVHVGDDVYMSVPDSAQLDGVVSAMLASPCRMNTAKQSIGVVASEFLRVATSGSGSYGYLARSIASTVSGNWVNELKLSPMEGLQTIVNHARTLINRSGDTDAWMLLVPCAWRMTGLGKTVLREILSGRAGFNGGPVWGKSTQRRDYTIMTSRRSDAMLPMGVSGNATSDYLSKAATDIERYALESVGVSVKSAMLRSSYTKSLAGAGVDMLRLVVSGTRMKRVYGNVHVSELLKTSLKEGVLAQFPLLHLLKSALTQRETRELVGLAGGDMSAPDIFAEAWGETTTGKVVDGWLSYADAGLLSGRTYCGVMYTSHPMYV</sequence>
<keyword evidence="2 7" id="KW-0696">RNA-directed RNA polymerase</keyword>
<evidence type="ECO:0000256" key="5">
    <source>
        <dbReference type="ARBA" id="ARBA00022741"/>
    </source>
</evidence>
<dbReference type="GO" id="GO:0003968">
    <property type="term" value="F:RNA-directed RNA polymerase activity"/>
    <property type="evidence" value="ECO:0007669"/>
    <property type="project" value="UniProtKB-KW"/>
</dbReference>
<organism evidence="8">
    <name type="scientific">Conidiobolus chlamydosporus totivirus 3</name>
    <dbReference type="NCBI Taxonomy" id="2980977"/>
    <lineage>
        <taxon>Viruses</taxon>
        <taxon>Riboviria</taxon>
        <taxon>Orthornavirae</taxon>
        <taxon>Duplornaviricota</taxon>
        <taxon>Chrymotiviricetes</taxon>
        <taxon>Ghabrivirales</taxon>
        <taxon>Alphatotivirineae</taxon>
        <taxon>Orthototiviridae</taxon>
        <taxon>Totivirus</taxon>
    </lineage>
</organism>
<dbReference type="GO" id="GO:0006351">
    <property type="term" value="P:DNA-templated transcription"/>
    <property type="evidence" value="ECO:0007669"/>
    <property type="project" value="InterPro"/>
</dbReference>
<protein>
    <recommendedName>
        <fullName evidence="7">RNA-directed RNA polymerase</fullName>
        <ecNumber evidence="7">2.7.7.48</ecNumber>
    </recommendedName>
</protein>
<dbReference type="EC" id="2.7.7.48" evidence="7"/>
<evidence type="ECO:0000313" key="8">
    <source>
        <dbReference type="EMBL" id="UXL82821.1"/>
    </source>
</evidence>
<dbReference type="Pfam" id="PF02123">
    <property type="entry name" value="RdRP_4"/>
    <property type="match status" value="1"/>
</dbReference>
<evidence type="ECO:0000256" key="2">
    <source>
        <dbReference type="ARBA" id="ARBA00022484"/>
    </source>
</evidence>
<dbReference type="GO" id="GO:0003723">
    <property type="term" value="F:RNA binding"/>
    <property type="evidence" value="ECO:0007669"/>
    <property type="project" value="InterPro"/>
</dbReference>
<dbReference type="InterPro" id="IPR001795">
    <property type="entry name" value="RNA-dir_pol_luteovirus"/>
</dbReference>
<name>A0A977R5H9_9VIRU</name>
<dbReference type="InterPro" id="IPR043502">
    <property type="entry name" value="DNA/RNA_pol_sf"/>
</dbReference>
<evidence type="ECO:0000256" key="7">
    <source>
        <dbReference type="RuleBase" id="RU364050"/>
    </source>
</evidence>
<evidence type="ECO:0000256" key="1">
    <source>
        <dbReference type="ARBA" id="ARBA00010455"/>
    </source>
</evidence>
<keyword evidence="4 7" id="KW-0548">Nucleotidyltransferase</keyword>
<dbReference type="EMBL" id="MZ600513">
    <property type="protein sequence ID" value="UXL82821.1"/>
    <property type="molecule type" value="Genomic_RNA"/>
</dbReference>
<comment type="catalytic activity">
    <reaction evidence="6 7">
        <text>RNA(n) + a ribonucleoside 5'-triphosphate = RNA(n+1) + diphosphate</text>
        <dbReference type="Rhea" id="RHEA:21248"/>
        <dbReference type="Rhea" id="RHEA-COMP:14527"/>
        <dbReference type="Rhea" id="RHEA-COMP:17342"/>
        <dbReference type="ChEBI" id="CHEBI:33019"/>
        <dbReference type="ChEBI" id="CHEBI:61557"/>
        <dbReference type="ChEBI" id="CHEBI:140395"/>
        <dbReference type="EC" id="2.7.7.48"/>
    </reaction>
</comment>
<keyword evidence="7" id="KW-0693">Viral RNA replication</keyword>
<keyword evidence="5 7" id="KW-0547">Nucleotide-binding</keyword>
<proteinExistence type="inferred from homology"/>
<evidence type="ECO:0000256" key="4">
    <source>
        <dbReference type="ARBA" id="ARBA00022695"/>
    </source>
</evidence>
<keyword evidence="3 7" id="KW-0808">Transferase</keyword>